<comment type="similarity">
    <text evidence="5">Belongs to the SAT4 family.</text>
</comment>
<evidence type="ECO:0000256" key="5">
    <source>
        <dbReference type="ARBA" id="ARBA00038359"/>
    </source>
</evidence>
<organism evidence="8 9">
    <name type="scientific">Melanomma pulvis-pyrius CBS 109.77</name>
    <dbReference type="NCBI Taxonomy" id="1314802"/>
    <lineage>
        <taxon>Eukaryota</taxon>
        <taxon>Fungi</taxon>
        <taxon>Dikarya</taxon>
        <taxon>Ascomycota</taxon>
        <taxon>Pezizomycotina</taxon>
        <taxon>Dothideomycetes</taxon>
        <taxon>Pleosporomycetidae</taxon>
        <taxon>Pleosporales</taxon>
        <taxon>Melanommataceae</taxon>
        <taxon>Melanomma</taxon>
    </lineage>
</organism>
<dbReference type="OrthoDB" id="444631at2759"/>
<feature type="transmembrane region" description="Helical" evidence="6">
    <location>
        <begin position="104"/>
        <end position="126"/>
    </location>
</feature>
<keyword evidence="3 6" id="KW-1133">Transmembrane helix</keyword>
<dbReference type="GO" id="GO:0016020">
    <property type="term" value="C:membrane"/>
    <property type="evidence" value="ECO:0007669"/>
    <property type="project" value="UniProtKB-SubCell"/>
</dbReference>
<dbReference type="AlphaFoldDB" id="A0A6A6X9M7"/>
<dbReference type="InterPro" id="IPR049326">
    <property type="entry name" value="Rhodopsin_dom_fungi"/>
</dbReference>
<comment type="subcellular location">
    <subcellularLocation>
        <location evidence="1">Membrane</location>
        <topology evidence="1">Multi-pass membrane protein</topology>
    </subcellularLocation>
</comment>
<evidence type="ECO:0000256" key="4">
    <source>
        <dbReference type="ARBA" id="ARBA00023136"/>
    </source>
</evidence>
<name>A0A6A6X9M7_9PLEO</name>
<keyword evidence="4 6" id="KW-0472">Membrane</keyword>
<evidence type="ECO:0000256" key="3">
    <source>
        <dbReference type="ARBA" id="ARBA00022989"/>
    </source>
</evidence>
<dbReference type="EMBL" id="MU001941">
    <property type="protein sequence ID" value="KAF2793129.1"/>
    <property type="molecule type" value="Genomic_DNA"/>
</dbReference>
<keyword evidence="9" id="KW-1185">Reference proteome</keyword>
<evidence type="ECO:0000256" key="2">
    <source>
        <dbReference type="ARBA" id="ARBA00022692"/>
    </source>
</evidence>
<evidence type="ECO:0000256" key="1">
    <source>
        <dbReference type="ARBA" id="ARBA00004141"/>
    </source>
</evidence>
<keyword evidence="2 6" id="KW-0812">Transmembrane</keyword>
<dbReference type="PANTHER" id="PTHR33048:SF129">
    <property type="entry name" value="INTEGRAL MEMBRANE PROTEIN-RELATED"/>
    <property type="match status" value="1"/>
</dbReference>
<evidence type="ECO:0000256" key="6">
    <source>
        <dbReference type="SAM" id="Phobius"/>
    </source>
</evidence>
<gene>
    <name evidence="8" type="ORF">K505DRAFT_245127</name>
</gene>
<evidence type="ECO:0000313" key="9">
    <source>
        <dbReference type="Proteomes" id="UP000799757"/>
    </source>
</evidence>
<feature type="transmembrane region" description="Helical" evidence="6">
    <location>
        <begin position="138"/>
        <end position="159"/>
    </location>
</feature>
<dbReference type="InterPro" id="IPR052337">
    <property type="entry name" value="SAT4-like"/>
</dbReference>
<feature type="transmembrane region" description="Helical" evidence="6">
    <location>
        <begin position="63"/>
        <end position="84"/>
    </location>
</feature>
<dbReference type="Pfam" id="PF20684">
    <property type="entry name" value="Fung_rhodopsin"/>
    <property type="match status" value="1"/>
</dbReference>
<accession>A0A6A6X9M7</accession>
<proteinExistence type="inferred from homology"/>
<protein>
    <recommendedName>
        <fullName evidence="7">Rhodopsin domain-containing protein</fullName>
    </recommendedName>
</protein>
<feature type="domain" description="Rhodopsin" evidence="7">
    <location>
        <begin position="42"/>
        <end position="286"/>
    </location>
</feature>
<sequence>MAPIVEHIHRWHARAIQHGTKQLSMFAVAIPFIIVTSIVVGVRLHARVFLVEGGVGLDDALMFAGAVFNIGLSIANMICAWYGAGAHAIDIKPENLVPLLKANLATRLLYLIALCLVKFSILVFYLRLDHRKVTKWVIYFLMFTVAGLSIATFFILLLICNPTSLYWNPVAQALHPEKCWSTSKQQTFYNAHGILNIVQDAAIYVLPMPMLWRLQVPRRQKLALVALLSFGLISVAAGCVRFYYVLFLASEADLWWYMADSLNWCSIEIHVAIICGCASTFKIVLRTYLPRLWGSSMGSSAETPRHQYNQSHSGQFAMQPYGTNASKKSTSNRKYGLSDLTTLGNDSEEHIVTSPNQNTGSSEEWNNGIKMSKDITVQVTEAPLDTPKSRNPRGW</sequence>
<dbReference type="Proteomes" id="UP000799757">
    <property type="component" value="Unassembled WGS sequence"/>
</dbReference>
<feature type="transmembrane region" description="Helical" evidence="6">
    <location>
        <begin position="23"/>
        <end position="42"/>
    </location>
</feature>
<dbReference type="PANTHER" id="PTHR33048">
    <property type="entry name" value="PTH11-LIKE INTEGRAL MEMBRANE PROTEIN (AFU_ORTHOLOGUE AFUA_5G11245)"/>
    <property type="match status" value="1"/>
</dbReference>
<evidence type="ECO:0000313" key="8">
    <source>
        <dbReference type="EMBL" id="KAF2793129.1"/>
    </source>
</evidence>
<feature type="transmembrane region" description="Helical" evidence="6">
    <location>
        <begin position="224"/>
        <end position="249"/>
    </location>
</feature>
<reference evidence="8" key="1">
    <citation type="journal article" date="2020" name="Stud. Mycol.">
        <title>101 Dothideomycetes genomes: a test case for predicting lifestyles and emergence of pathogens.</title>
        <authorList>
            <person name="Haridas S."/>
            <person name="Albert R."/>
            <person name="Binder M."/>
            <person name="Bloem J."/>
            <person name="Labutti K."/>
            <person name="Salamov A."/>
            <person name="Andreopoulos B."/>
            <person name="Baker S."/>
            <person name="Barry K."/>
            <person name="Bills G."/>
            <person name="Bluhm B."/>
            <person name="Cannon C."/>
            <person name="Castanera R."/>
            <person name="Culley D."/>
            <person name="Daum C."/>
            <person name="Ezra D."/>
            <person name="Gonzalez J."/>
            <person name="Henrissat B."/>
            <person name="Kuo A."/>
            <person name="Liang C."/>
            <person name="Lipzen A."/>
            <person name="Lutzoni F."/>
            <person name="Magnuson J."/>
            <person name="Mondo S."/>
            <person name="Nolan M."/>
            <person name="Ohm R."/>
            <person name="Pangilinan J."/>
            <person name="Park H.-J."/>
            <person name="Ramirez L."/>
            <person name="Alfaro M."/>
            <person name="Sun H."/>
            <person name="Tritt A."/>
            <person name="Yoshinaga Y."/>
            <person name="Zwiers L.-H."/>
            <person name="Turgeon B."/>
            <person name="Goodwin S."/>
            <person name="Spatafora J."/>
            <person name="Crous P."/>
            <person name="Grigoriev I."/>
        </authorList>
    </citation>
    <scope>NUCLEOTIDE SEQUENCE</scope>
    <source>
        <strain evidence="8">CBS 109.77</strain>
    </source>
</reference>
<evidence type="ECO:0000259" key="7">
    <source>
        <dbReference type="Pfam" id="PF20684"/>
    </source>
</evidence>